<dbReference type="EMBL" id="VNWK01000006">
    <property type="protein sequence ID" value="TXK01294.1"/>
    <property type="molecule type" value="Genomic_DNA"/>
</dbReference>
<evidence type="ECO:0000313" key="7">
    <source>
        <dbReference type="Proteomes" id="UP000321621"/>
    </source>
</evidence>
<keyword evidence="2" id="KW-0732">Signal</keyword>
<dbReference type="PANTHER" id="PTHR10963">
    <property type="entry name" value="GLYCOSYL HYDROLASE-RELATED"/>
    <property type="match status" value="1"/>
</dbReference>
<comment type="caution">
    <text evidence="4">The sequence shown here is derived from an EMBL/GenBank/DDBJ whole genome shotgun (WGS) entry which is preliminary data.</text>
</comment>
<dbReference type="InterPro" id="IPR000757">
    <property type="entry name" value="Beta-glucanase-like"/>
</dbReference>
<dbReference type="RefSeq" id="WP_119645727.1">
    <property type="nucleotide sequence ID" value="NZ_QXFI01000006.1"/>
</dbReference>
<dbReference type="Proteomes" id="UP000321621">
    <property type="component" value="Unassembled WGS sequence"/>
</dbReference>
<evidence type="ECO:0000256" key="2">
    <source>
        <dbReference type="SAM" id="SignalP"/>
    </source>
</evidence>
<name>A0A3A1NM46_9FLAO</name>
<reference evidence="5 7" key="2">
    <citation type="submission" date="2019-07" db="EMBL/GenBank/DDBJ databases">
        <title>Draft genome of two Muricauda strains isolated from deep sea.</title>
        <authorList>
            <person name="Sun C."/>
        </authorList>
    </citation>
    <scope>NUCLEOTIDE SEQUENCE [LARGE SCALE GENOMIC DNA]</scope>
    <source>
        <strain evidence="5 7">72</strain>
    </source>
</reference>
<keyword evidence="4" id="KW-0378">Hydrolase</keyword>
<dbReference type="Proteomes" id="UP000266691">
    <property type="component" value="Unassembled WGS sequence"/>
</dbReference>
<comment type="similarity">
    <text evidence="1">Belongs to the glycosyl hydrolase 16 family.</text>
</comment>
<dbReference type="PROSITE" id="PS51762">
    <property type="entry name" value="GH16_2"/>
    <property type="match status" value="1"/>
</dbReference>
<dbReference type="AlphaFoldDB" id="A0A3A1NM46"/>
<dbReference type="CDD" id="cd08023">
    <property type="entry name" value="GH16_laminarinase_like"/>
    <property type="match status" value="1"/>
</dbReference>
<dbReference type="Gene3D" id="2.60.120.200">
    <property type="match status" value="1"/>
</dbReference>
<gene>
    <name evidence="4" type="ORF">D2V05_00790</name>
    <name evidence="5" type="ORF">FQ017_00780</name>
</gene>
<dbReference type="SUPFAM" id="SSF49899">
    <property type="entry name" value="Concanavalin A-like lectins/glucanases"/>
    <property type="match status" value="1"/>
</dbReference>
<dbReference type="InterPro" id="IPR013320">
    <property type="entry name" value="ConA-like_dom_sf"/>
</dbReference>
<evidence type="ECO:0000259" key="3">
    <source>
        <dbReference type="PROSITE" id="PS51762"/>
    </source>
</evidence>
<feature type="signal peptide" evidence="2">
    <location>
        <begin position="1"/>
        <end position="19"/>
    </location>
</feature>
<proteinExistence type="inferred from homology"/>
<dbReference type="PROSITE" id="PS51257">
    <property type="entry name" value="PROKAR_LIPOPROTEIN"/>
    <property type="match status" value="1"/>
</dbReference>
<dbReference type="GO" id="GO:0004553">
    <property type="term" value="F:hydrolase activity, hydrolyzing O-glycosyl compounds"/>
    <property type="evidence" value="ECO:0007669"/>
    <property type="project" value="InterPro"/>
</dbReference>
<reference evidence="4 6" key="1">
    <citation type="submission" date="2018-08" db="EMBL/GenBank/DDBJ databases">
        <title>Proposal of Muricauda 72 sp.nov. and Muricauda NH166 sp.nov., isolated from seawater.</title>
        <authorList>
            <person name="Cheng H."/>
            <person name="Wu Y.-H."/>
            <person name="Guo L.-L."/>
            <person name="Xu X.-W."/>
        </authorList>
    </citation>
    <scope>NUCLEOTIDE SEQUENCE [LARGE SCALE GENOMIC DNA]</scope>
    <source>
        <strain evidence="4 6">72</strain>
    </source>
</reference>
<organism evidence="4 6">
    <name type="scientific">Flagellimonas pelagia</name>
    <dbReference type="NCBI Taxonomy" id="2306998"/>
    <lineage>
        <taxon>Bacteria</taxon>
        <taxon>Pseudomonadati</taxon>
        <taxon>Bacteroidota</taxon>
        <taxon>Flavobacteriia</taxon>
        <taxon>Flavobacteriales</taxon>
        <taxon>Flavobacteriaceae</taxon>
        <taxon>Flagellimonas</taxon>
    </lineage>
</organism>
<evidence type="ECO:0000256" key="1">
    <source>
        <dbReference type="ARBA" id="ARBA00006865"/>
    </source>
</evidence>
<dbReference type="PANTHER" id="PTHR10963:SF55">
    <property type="entry name" value="GLYCOSIDE HYDROLASE FAMILY 16 PROTEIN"/>
    <property type="match status" value="1"/>
</dbReference>
<sequence length="443" mass="49574">MVVQLVKLCLLFVGLSFVAQSCSGSDGNSDNFSQPTKPSGLTIDVDIVGQSSENPNGDGSGEVNLTFQATNATLYKILIEGQLKESNSNTLSYTFTDEGTHDYSIVVSAYNQGQFISKTISVTVYVEELTGLVWSDEFNNGSLDLDKWNYETGTGVNGDWGTGQLDRATDRPENISFQNGITDADGGCLVITTRDETFMDREYTSGRINTKDKGSWGTGHRIVARVKASGVRYQGQGFAFWMMPQEKPVTVDAIMWPQGGEIDIMEYVGSIPYHNLGTVHYAWEWQNNQYQDWNHGHLGGYYSYETQQTPNPEEPGYGNFPPPENDPNVGSSGFHEYGIDWYDDRIEFFVDDNIYHIHYLKDGGGYTVDGQDEKSVELVDGRRVTISEYSNHFDEWHPFEHKMYAILSAGVGGSDYTYGGPIVPEAQFPCSVYIDWVRVYKME</sequence>
<protein>
    <submittedName>
        <fullName evidence="4">Glycoside hydrolase family 16 protein</fullName>
    </submittedName>
</protein>
<accession>A0A3A1NM46</accession>
<feature type="chain" id="PRO_5017231559" evidence="2">
    <location>
        <begin position="20"/>
        <end position="443"/>
    </location>
</feature>
<keyword evidence="7" id="KW-1185">Reference proteome</keyword>
<feature type="domain" description="GH16" evidence="3">
    <location>
        <begin position="101"/>
        <end position="443"/>
    </location>
</feature>
<dbReference type="InterPro" id="IPR050546">
    <property type="entry name" value="Glycosyl_Hydrlase_16"/>
</dbReference>
<dbReference type="OrthoDB" id="9809583at2"/>
<evidence type="ECO:0000313" key="4">
    <source>
        <dbReference type="EMBL" id="RIV47459.1"/>
    </source>
</evidence>
<evidence type="ECO:0000313" key="6">
    <source>
        <dbReference type="Proteomes" id="UP000266691"/>
    </source>
</evidence>
<evidence type="ECO:0000313" key="5">
    <source>
        <dbReference type="EMBL" id="TXK01294.1"/>
    </source>
</evidence>
<dbReference type="EMBL" id="QXFI01000006">
    <property type="protein sequence ID" value="RIV47459.1"/>
    <property type="molecule type" value="Genomic_DNA"/>
</dbReference>
<dbReference type="GO" id="GO:0005975">
    <property type="term" value="P:carbohydrate metabolic process"/>
    <property type="evidence" value="ECO:0007669"/>
    <property type="project" value="InterPro"/>
</dbReference>